<protein>
    <submittedName>
        <fullName evidence="2">Uncharacterized protein</fullName>
    </submittedName>
</protein>
<organism evidence="2 3">
    <name type="scientific">Paramecium sonneborni</name>
    <dbReference type="NCBI Taxonomy" id="65129"/>
    <lineage>
        <taxon>Eukaryota</taxon>
        <taxon>Sar</taxon>
        <taxon>Alveolata</taxon>
        <taxon>Ciliophora</taxon>
        <taxon>Intramacronucleata</taxon>
        <taxon>Oligohymenophorea</taxon>
        <taxon>Peniculida</taxon>
        <taxon>Parameciidae</taxon>
        <taxon>Paramecium</taxon>
    </lineage>
</organism>
<comment type="caution">
    <text evidence="2">The sequence shown here is derived from an EMBL/GenBank/DDBJ whole genome shotgun (WGS) entry which is preliminary data.</text>
</comment>
<name>A0A8S1RPC9_9CILI</name>
<proteinExistence type="predicted"/>
<evidence type="ECO:0000313" key="2">
    <source>
        <dbReference type="EMBL" id="CAD8128635.1"/>
    </source>
</evidence>
<gene>
    <name evidence="2" type="ORF">PSON_ATCC_30995.1.T1920063</name>
</gene>
<dbReference type="EMBL" id="CAJJDN010000192">
    <property type="protein sequence ID" value="CAD8128635.1"/>
    <property type="molecule type" value="Genomic_DNA"/>
</dbReference>
<keyword evidence="3" id="KW-1185">Reference proteome</keyword>
<feature type="signal peptide" evidence="1">
    <location>
        <begin position="1"/>
        <end position="20"/>
    </location>
</feature>
<dbReference type="Proteomes" id="UP000692954">
    <property type="component" value="Unassembled WGS sequence"/>
</dbReference>
<feature type="chain" id="PRO_5035909379" evidence="1">
    <location>
        <begin position="21"/>
        <end position="2009"/>
    </location>
</feature>
<dbReference type="OrthoDB" id="550575at2759"/>
<keyword evidence="1" id="KW-0732">Signal</keyword>
<accession>A0A8S1RPC9</accession>
<sequence>MKTQQQILCVLFLIITCISAHKPCGQYLNDEIGCISSTYEKCSWNDFLSACQATDSNNIGCSSTLNRLACINQLQYPNQDWAYCRFSGYCREIISSTSCSSSLSKPACLAVVGKSCQWQGLCLDMTAQQFSESLAKAQNDPSFMNLVNISVCQSITTLSVVHQSSAFTFIVQLIDKYGSDPLILSKYKAMLAIPGCLEVDSNLLNMLGCSAAGLNSAACKNITTPGAKCKFLNGQCVNVSDFSNLMCQDIINKEACLNVINIKQPCFWNNGCQLYTGKADCNIKIQPVSPSFCAAINYVDKSGQDQECFYYKKKQKCSELCRSKALQQATSQKSCNSSSFNCVYSNNQCIFKGVKTQCGLLGQNQYSCMNVKENCQFVNGICKQIADLSTVKCGDNLNQQACQNIVAVGQVCRFEEKEKKCSVLKLDFYETCENLKFVNENACRRITDSACYWLNGNCLVPIAKVSCTTRGLNRIGCLQSKMGPCQWSKEAGVCQNVNIIENQTNCESLKLVNEYACRMVQYKSNGIEEHCKYNSINYSCEKFEKEVAPKASYQINCATEGINRRGCLDVADPTAACRWTSQGCTTLTSVTAACSGLVNVTAKACALVTGEACTYDQVQTKCTTSVTKIVENCEVNVLNGNACAFIEPKSTANQKCYFDSTNLQCNSADPSKLNSLYCSKSFPNKFTCQQITTPGQRCQWNTLKRLCEDVKMPTYYSCEDLSEVNDNTCVGFENDVEYSIDEDSFCTKPQNSDPQNKCVKYIFQDGHQTDCFQGRYPNLHACVAKTQGQNCYFNTTTFQCLKLEESNKAKILDQILCKQANEVLCPLVTTNDQNCFWDLNEKKCYNPNKCIEASNADDCKNRAQPCIFFNNKCILIKSENAIDYKCADANNNEKACYKVAGESCQYVDNQCTPLTQDIENDTCATYTQKINAVACAKITKNDVQCKYNKETKNCVNEVSVYAECNLGQNQQNCLQENSCYFVQEDDPFDKFVYLCKKIDSPCQNATTSEDCMKVEYWCIWDKTENKCLIAPDNDCLNYNNTNYEYSTYTCGIVYASVENKICAQNETTKLCEEIVAVSCKSTTDETDCKNVKADCKYEKSKCVQNLVKAKVCKENFTQYACLTGSLFCQWDMKSSECKDYDFETYIQCVSEKIPESEVGAIIAMELCYWYGCYLNKETLKCTYDTSIPTECSNAVSPFGCKSLPDEKYCYWDVDSVCKQLTDLSKAKDLTLKQVANSQKTLCLSPQNEGELTEWWQGECCSVDSNASKCEDDINIRACEAVLNDSPIQLCIYKDNKCQYADPKITLCTETINVFTCVAITTTGQFCVWLGQKCSALQDDGFPIGKYSNVNSNTCTKTYTIDGQPNSKISNPIGVKFGIDGCIPSDPEVDTCDTQGLNYYGCLQTKAGACTWNGSKCVQFTQYDGKTKCENFQKVSAGVCESVPSLKCTWSDNNCVDATNNQLCTDSLSQQACVSQILNSCQWLNNKCISQDIIVGVTSCGYSNSFSTAEYSSVLSCQQISYGGQPCRHTGKGCTTQIDLLTSKCNSPGLNSIACTMIKLEKCIYLNGQCQVYEPTSSQCRQLVNVSPQICADLSESTQLCKFSQLNNRCVSVYNYDLCSSSGINEFGCNSIGVCKWHKDQKYCTCSSILSGVKFCADYDYSNCKGQMQLCLWDETSQRCRAKICSDLSTSSCTNVTMNSQNCYVTNKNTCRGAKSCDEVRNVDDCTKLSINGQQCQPHVNDVCRTKQCMDNFTDALCNGSCYWTGTYCAQRLCQTFTKKEQCSGTYEDGTCFWFNGLCTGLDSCYQLEIYYDTTENLKKGCDAAEIKGNKCYWQLAYQFADYYECSHNQCKPFGSSKINCVGTEINNFVCILSQDFQCLRCEDILDKCDCSKYSGNCYYSNNKCNSIQCSQYVENSCVLFPEKCIWHSESKMCLIICAKLNQKDCEARQTSTSQCYWDQKLERCNSGVPSKIIIDTVTPQIEAANITITTSSQYSQQLYLLIIGIYLLV</sequence>
<evidence type="ECO:0000313" key="3">
    <source>
        <dbReference type="Proteomes" id="UP000692954"/>
    </source>
</evidence>
<reference evidence="2" key="1">
    <citation type="submission" date="2021-01" db="EMBL/GenBank/DDBJ databases">
        <authorList>
            <consortium name="Genoscope - CEA"/>
            <person name="William W."/>
        </authorList>
    </citation>
    <scope>NUCLEOTIDE SEQUENCE</scope>
</reference>
<evidence type="ECO:0000256" key="1">
    <source>
        <dbReference type="SAM" id="SignalP"/>
    </source>
</evidence>